<dbReference type="PROSITE" id="PS00198">
    <property type="entry name" value="4FE4S_FER_1"/>
    <property type="match status" value="2"/>
</dbReference>
<keyword evidence="6 12" id="KW-0408">Iron</keyword>
<evidence type="ECO:0000313" key="11">
    <source>
        <dbReference type="Proteomes" id="UP000008066"/>
    </source>
</evidence>
<feature type="binding site" evidence="12 13">
    <location>
        <position position="826"/>
    </location>
    <ligand>
        <name>[4Fe-4S] cluster</name>
        <dbReference type="ChEBI" id="CHEBI:49883"/>
        <label>2</label>
    </ligand>
</feature>
<evidence type="ECO:0007829" key="12">
    <source>
        <dbReference type="PDB" id="7ZM7"/>
    </source>
</evidence>
<dbReference type="GO" id="GO:0051539">
    <property type="term" value="F:4 iron, 4 sulfur cluster binding"/>
    <property type="evidence" value="ECO:0007669"/>
    <property type="project" value="UniProtKB-KW"/>
</dbReference>
<dbReference type="STRING" id="759272.G0SBG8"/>
<feature type="region of interest" description="Disordered" evidence="8">
    <location>
        <begin position="81"/>
        <end position="272"/>
    </location>
</feature>
<evidence type="ECO:0000256" key="6">
    <source>
        <dbReference type="ARBA" id="ARBA00023004"/>
    </source>
</evidence>
<feature type="region of interest" description="Disordered" evidence="8">
    <location>
        <begin position="576"/>
        <end position="620"/>
    </location>
</feature>
<feature type="domain" description="4Fe-4S ferredoxin-type" evidence="9">
    <location>
        <begin position="814"/>
        <end position="843"/>
    </location>
</feature>
<keyword evidence="5" id="KW-1278">Translocase</keyword>
<dbReference type="PANTHER" id="PTHR10849">
    <property type="entry name" value="NADH DEHYDROGENASE UBIQUINONE IRON-SULFUR PROTEIN 8, MITOCHONDRIAL"/>
    <property type="match status" value="1"/>
</dbReference>
<dbReference type="GO" id="GO:0032981">
    <property type="term" value="P:mitochondrial respiratory chain complex I assembly"/>
    <property type="evidence" value="ECO:0007669"/>
    <property type="project" value="TreeGrafter"/>
</dbReference>
<dbReference type="EMDB" id="EMD-14794"/>
<dbReference type="PDB" id="7ZMG">
    <property type="method" value="EM"/>
    <property type="resolution" value="2.44 A"/>
    <property type="chains" value="I=661-883"/>
</dbReference>
<dbReference type="GO" id="GO:0006120">
    <property type="term" value="P:mitochondrial electron transport, NADH to ubiquinone"/>
    <property type="evidence" value="ECO:0007669"/>
    <property type="project" value="TreeGrafter"/>
</dbReference>
<keyword evidence="11" id="KW-1185">Reference proteome</keyword>
<dbReference type="HOGENOM" id="CLU_015711_1_0_1"/>
<feature type="compositionally biased region" description="Acidic residues" evidence="8">
    <location>
        <begin position="586"/>
        <end position="600"/>
    </location>
</feature>
<dbReference type="GO" id="GO:0016020">
    <property type="term" value="C:membrane"/>
    <property type="evidence" value="ECO:0007669"/>
    <property type="project" value="InterPro"/>
</dbReference>
<evidence type="ECO:0000259" key="9">
    <source>
        <dbReference type="PROSITE" id="PS51379"/>
    </source>
</evidence>
<dbReference type="PDB" id="7ZM7">
    <property type="method" value="EM"/>
    <property type="resolution" value="2.77 A"/>
    <property type="chains" value="I=661-883"/>
</dbReference>
<feature type="binding site" evidence="12 13">
    <location>
        <position position="823"/>
    </location>
    <ligand>
        <name>[4Fe-4S] cluster</name>
        <dbReference type="ChEBI" id="CHEBI:49883"/>
        <label>2</label>
    </ligand>
</feature>
<dbReference type="InterPro" id="IPR017900">
    <property type="entry name" value="4Fe4S_Fe_S_CS"/>
</dbReference>
<dbReference type="InterPro" id="IPR010226">
    <property type="entry name" value="NADH_quinone_OxRdtase_chainI"/>
</dbReference>
<comment type="similarity">
    <text evidence="2">Belongs to the complex I 23 kDa subunit family.</text>
</comment>
<evidence type="ECO:0000313" key="10">
    <source>
        <dbReference type="EMBL" id="EGS19548.1"/>
    </source>
</evidence>
<gene>
    <name evidence="10" type="ORF">CTHT_0050220</name>
</gene>
<evidence type="ECO:0000256" key="3">
    <source>
        <dbReference type="ARBA" id="ARBA00022485"/>
    </source>
</evidence>
<feature type="compositionally biased region" description="Polar residues" evidence="8">
    <location>
        <begin position="219"/>
        <end position="272"/>
    </location>
</feature>
<keyword evidence="12 13" id="KW-0002">3D-structure</keyword>
<evidence type="ECO:0000256" key="4">
    <source>
        <dbReference type="ARBA" id="ARBA00022723"/>
    </source>
</evidence>
<dbReference type="Gene3D" id="3.30.70.3270">
    <property type="match status" value="1"/>
</dbReference>
<accession>G0SBG8</accession>
<sequence length="883" mass="96714">MAAKPQPEARSLSDINLLAANPPQYPHHPDLRESLTLYISRVPGKQDIILSTFRPQKKSVTAEDVTNALYYIHLNTPEDEMLVSQQRPTSVKSPRSSFESSRSVIPRKPLPESARVSGVAARSGGGDASSVARTSVPPLSRPPQPNAQSQSTPSPIGAPVGSGELSVGGYQENPMFRRRPSGARYDAPALSPSPSILSTSPPPSLSPINRYSDVRTSTDTRPVTPNYLESQGITSPNRPNTTGLSPATSSPSKLNNHQFPSPSRTGQRPSSVSFSLTIIRRDPTSNTQCNVGKVWSFQTNVPTPENATPNLDPQNMGELQAPKIDIRIETSGYAKYRDMPTPASVEAFRAAGVDLLRQHPLQVAADGSNEVTIPALKPKLLLKPVGREEGFSRQVLMSYGPSWRSSFMKAFHRRDGSVGVPIGSPLEDSSGPKSFHIRHGSASTIMSIDSIDGSASAPLITEPGPGLKPKGYVFVSPWGGRCEFRTSSNGRSLKCRHILDTAANSKLDPRELAHHIRDAQAMGRSRGDELSSALLGAKLVSELRFNLPSKSHQRTSSRDIGAIKTNQLSEQFSKLLHQKPRAHADTDDEWDDDDDYDDNGDSAGLDLSLGREHAGGGSRGRRAKLVELSLIVRENDNDNPSARALPSDYTIVASSRIPSTMLPTPAALLVTRQLPLARVPSTLVRTLPIQALIARRTYATPAGPPPKNFRLPPPKNWDEESESTIDKVGKYFLMTEMLRGMYVLLEQFFRPPYTIYYPFEKGPISPRFRGEHALRRYPSGEERCIACKLCEAVCPAQAITIEAEERADGSRRTTRYDIDMTKCIYCGFCQESCPVDAIVESPNAEYATETREELLYNKEKLLANGDKWEPELAAAIRADAPYR</sequence>
<keyword evidence="3 12" id="KW-0004">4Fe-4S</keyword>
<name>G0SBG8_CHATD</name>
<dbReference type="PANTHER" id="PTHR10849:SF20">
    <property type="entry name" value="NADH DEHYDROGENASE [UBIQUINONE] IRON-SULFUR PROTEIN 8, MITOCHONDRIAL"/>
    <property type="match status" value="1"/>
</dbReference>
<organism evidence="11">
    <name type="scientific">Chaetomium thermophilum (strain DSM 1495 / CBS 144.50 / IMI 039719)</name>
    <name type="common">Thermochaetoides thermophila</name>
    <dbReference type="NCBI Taxonomy" id="759272"/>
    <lineage>
        <taxon>Eukaryota</taxon>
        <taxon>Fungi</taxon>
        <taxon>Dikarya</taxon>
        <taxon>Ascomycota</taxon>
        <taxon>Pezizomycotina</taxon>
        <taxon>Sordariomycetes</taxon>
        <taxon>Sordariomycetidae</taxon>
        <taxon>Sordariales</taxon>
        <taxon>Chaetomiaceae</taxon>
        <taxon>Thermochaetoides</taxon>
    </lineage>
</organism>
<keyword evidence="4 12" id="KW-0479">Metal-binding</keyword>
<dbReference type="FunFam" id="3.30.70.3270:FF:000001">
    <property type="entry name" value="NADH-quinone oxidoreductase subunit I 1"/>
    <property type="match status" value="1"/>
</dbReference>
<reference evidence="10 11" key="1">
    <citation type="journal article" date="2011" name="Cell">
        <title>Insight into structure and assembly of the nuclear pore complex by utilizing the genome of a eukaryotic thermophile.</title>
        <authorList>
            <person name="Amlacher S."/>
            <person name="Sarges P."/>
            <person name="Flemming D."/>
            <person name="van Noort V."/>
            <person name="Kunze R."/>
            <person name="Devos D.P."/>
            <person name="Arumugam M."/>
            <person name="Bork P."/>
            <person name="Hurt E."/>
        </authorList>
    </citation>
    <scope>NUCLEOTIDE SEQUENCE [LARGE SCALE GENOMIC DNA]</scope>
    <source>
        <strain evidence="11">DSM 1495 / CBS 144.50 / IMI 039719</strain>
    </source>
</reference>
<evidence type="ECO:0000256" key="8">
    <source>
        <dbReference type="SAM" id="MobiDB-lite"/>
    </source>
</evidence>
<dbReference type="KEGG" id="cthr:CTHT_0050220"/>
<keyword evidence="7 12" id="KW-0411">Iron-sulfur</keyword>
<dbReference type="Proteomes" id="UP000008066">
    <property type="component" value="Unassembled WGS sequence"/>
</dbReference>
<feature type="binding site" evidence="12 13">
    <location>
        <position position="790"/>
    </location>
    <ligand>
        <name>[4Fe-4S] cluster</name>
        <dbReference type="ChEBI" id="CHEBI:49883"/>
        <label>1</label>
    </ligand>
</feature>
<feature type="compositionally biased region" description="Low complexity" evidence="8">
    <location>
        <begin position="187"/>
        <end position="199"/>
    </location>
</feature>
<dbReference type="NCBIfam" id="NF004539">
    <property type="entry name" value="PRK05888.1-5"/>
    <property type="match status" value="1"/>
</dbReference>
<feature type="binding site" evidence="12 13">
    <location>
        <position position="829"/>
    </location>
    <ligand>
        <name>[4Fe-4S] cluster</name>
        <dbReference type="ChEBI" id="CHEBI:49883"/>
        <label>2</label>
    </ligand>
</feature>
<dbReference type="HAMAP" id="MF_01351">
    <property type="entry name" value="NDH1_NuoI"/>
    <property type="match status" value="1"/>
</dbReference>
<dbReference type="GO" id="GO:0003954">
    <property type="term" value="F:NADH dehydrogenase activity"/>
    <property type="evidence" value="ECO:0007669"/>
    <property type="project" value="TreeGrafter"/>
</dbReference>
<evidence type="ECO:0000256" key="2">
    <source>
        <dbReference type="ARBA" id="ARBA00010277"/>
    </source>
</evidence>
<dbReference type="InterPro" id="IPR017896">
    <property type="entry name" value="4Fe4S_Fe-S-bd"/>
</dbReference>
<evidence type="ECO:0000256" key="5">
    <source>
        <dbReference type="ARBA" id="ARBA00022967"/>
    </source>
</evidence>
<feature type="binding site" evidence="12 13">
    <location>
        <position position="833"/>
    </location>
    <ligand>
        <name>[4Fe-4S] cluster</name>
        <dbReference type="ChEBI" id="CHEBI:49883"/>
        <label>1</label>
    </ligand>
</feature>
<feature type="binding site" evidence="12 13">
    <location>
        <position position="794"/>
    </location>
    <ligand>
        <name>[4Fe-4S] cluster</name>
        <dbReference type="ChEBI" id="CHEBI:49883"/>
        <label>2</label>
    </ligand>
</feature>
<dbReference type="GeneID" id="18259060"/>
<dbReference type="PROSITE" id="PS51379">
    <property type="entry name" value="4FE4S_FER_2"/>
    <property type="match status" value="2"/>
</dbReference>
<dbReference type="GO" id="GO:0046872">
    <property type="term" value="F:metal ion binding"/>
    <property type="evidence" value="ECO:0007669"/>
    <property type="project" value="UniProtKB-KW"/>
</dbReference>
<dbReference type="EMDB" id="EMD-14791"/>
<dbReference type="EMDB" id="EMD-14797"/>
<feature type="compositionally biased region" description="Low complexity" evidence="8">
    <location>
        <begin position="90"/>
        <end position="104"/>
    </location>
</feature>
<dbReference type="eggNOG" id="KOG3256">
    <property type="taxonomic scope" value="Eukaryota"/>
</dbReference>
<reference evidence="12 13" key="2">
    <citation type="journal article" date="2022" name="Sci. Adv.">
        <title>Conformational changes in mitochondrial complex I of the thermophilic eukaryote &lt;i&gt;Chaetomium thermophilum&lt;/i&gt;.</title>
        <authorList>
            <person name="Laube E."/>
            <person name="Meier-Credo J."/>
            <person name="Langer J.D."/>
            <person name="Kuhlbrandt W."/>
        </authorList>
    </citation>
    <scope>STRUCTURE BY ELECTRON MICROSCOPY (2.44 ANGSTROMS) OF 661-883 IN COMPLEX WITH [4FE-4S] CLUSTER</scope>
</reference>
<protein>
    <submittedName>
        <fullName evidence="10">Oxidoreductase-like protein</fullName>
    </submittedName>
</protein>
<evidence type="ECO:0007829" key="13">
    <source>
        <dbReference type="PDB" id="7ZMB"/>
    </source>
</evidence>
<dbReference type="OMA" id="TQWNVAT"/>
<comment type="cofactor">
    <cofactor evidence="1">
        <name>[4Fe-4S] cluster</name>
        <dbReference type="ChEBI" id="CHEBI:49883"/>
    </cofactor>
</comment>
<dbReference type="AlphaFoldDB" id="G0SBG8"/>
<dbReference type="PDB" id="7ZMB">
    <property type="method" value="EM"/>
    <property type="resolution" value="2.75 A"/>
    <property type="chains" value="I=661-883"/>
</dbReference>
<evidence type="ECO:0000256" key="1">
    <source>
        <dbReference type="ARBA" id="ARBA00001966"/>
    </source>
</evidence>
<feature type="domain" description="4Fe-4S ferredoxin-type" evidence="9">
    <location>
        <begin position="775"/>
        <end position="804"/>
    </location>
</feature>
<dbReference type="RefSeq" id="XP_006695370.1">
    <property type="nucleotide sequence ID" value="XM_006695307.1"/>
</dbReference>
<dbReference type="GO" id="GO:0005739">
    <property type="term" value="C:mitochondrion"/>
    <property type="evidence" value="ECO:0007669"/>
    <property type="project" value="UniProtKB-ARBA"/>
</dbReference>
<evidence type="ECO:0000256" key="7">
    <source>
        <dbReference type="ARBA" id="ARBA00023014"/>
    </source>
</evidence>
<dbReference type="NCBIfam" id="TIGR01971">
    <property type="entry name" value="NuoI"/>
    <property type="match status" value="1"/>
</dbReference>
<dbReference type="SUPFAM" id="SSF54862">
    <property type="entry name" value="4Fe-4S ferredoxins"/>
    <property type="match status" value="1"/>
</dbReference>
<dbReference type="Pfam" id="PF12838">
    <property type="entry name" value="Fer4_7"/>
    <property type="match status" value="1"/>
</dbReference>
<feature type="binding site" evidence="12 13">
    <location>
        <position position="784"/>
    </location>
    <ligand>
        <name>[4Fe-4S] cluster</name>
        <dbReference type="ChEBI" id="CHEBI:49883"/>
        <label>1</label>
    </ligand>
</feature>
<feature type="binding site" evidence="12 13">
    <location>
        <position position="787"/>
    </location>
    <ligand>
        <name>[4Fe-4S] cluster</name>
        <dbReference type="ChEBI" id="CHEBI:49883"/>
        <label>1</label>
    </ligand>
</feature>
<proteinExistence type="evidence at protein level"/>
<dbReference type="SMR" id="G0SBG8"/>
<dbReference type="NCBIfam" id="NF004538">
    <property type="entry name" value="PRK05888.1-4"/>
    <property type="match status" value="1"/>
</dbReference>
<dbReference type="EMBL" id="GL988044">
    <property type="protein sequence ID" value="EGS19548.1"/>
    <property type="molecule type" value="Genomic_DNA"/>
</dbReference>
<dbReference type="OrthoDB" id="204405at2759"/>